<organism evidence="1 2">
    <name type="scientific">Hygrophoropsis aurantiaca</name>
    <dbReference type="NCBI Taxonomy" id="72124"/>
    <lineage>
        <taxon>Eukaryota</taxon>
        <taxon>Fungi</taxon>
        <taxon>Dikarya</taxon>
        <taxon>Basidiomycota</taxon>
        <taxon>Agaricomycotina</taxon>
        <taxon>Agaricomycetes</taxon>
        <taxon>Agaricomycetidae</taxon>
        <taxon>Boletales</taxon>
        <taxon>Coniophorineae</taxon>
        <taxon>Hygrophoropsidaceae</taxon>
        <taxon>Hygrophoropsis</taxon>
    </lineage>
</organism>
<dbReference type="EMBL" id="MU267868">
    <property type="protein sequence ID" value="KAH7907819.1"/>
    <property type="molecule type" value="Genomic_DNA"/>
</dbReference>
<reference evidence="1" key="1">
    <citation type="journal article" date="2021" name="New Phytol.">
        <title>Evolutionary innovations through gain and loss of genes in the ectomycorrhizal Boletales.</title>
        <authorList>
            <person name="Wu G."/>
            <person name="Miyauchi S."/>
            <person name="Morin E."/>
            <person name="Kuo A."/>
            <person name="Drula E."/>
            <person name="Varga T."/>
            <person name="Kohler A."/>
            <person name="Feng B."/>
            <person name="Cao Y."/>
            <person name="Lipzen A."/>
            <person name="Daum C."/>
            <person name="Hundley H."/>
            <person name="Pangilinan J."/>
            <person name="Johnson J."/>
            <person name="Barry K."/>
            <person name="LaButti K."/>
            <person name="Ng V."/>
            <person name="Ahrendt S."/>
            <person name="Min B."/>
            <person name="Choi I.G."/>
            <person name="Park H."/>
            <person name="Plett J.M."/>
            <person name="Magnuson J."/>
            <person name="Spatafora J.W."/>
            <person name="Nagy L.G."/>
            <person name="Henrissat B."/>
            <person name="Grigoriev I.V."/>
            <person name="Yang Z.L."/>
            <person name="Xu J."/>
            <person name="Martin F.M."/>
        </authorList>
    </citation>
    <scope>NUCLEOTIDE SEQUENCE</scope>
    <source>
        <strain evidence="1">ATCC 28755</strain>
    </source>
</reference>
<dbReference type="Proteomes" id="UP000790377">
    <property type="component" value="Unassembled WGS sequence"/>
</dbReference>
<sequence>MLMYCCLFPTRQSRPHHCRRELHCCQCFTGVFGAFVIALDLMHMRPRYGYACSPVLRTRQLAMFQILQPTRYARPPCTRRPQLHHRHPHASRSYLVFVTCPLGSPDPTPVDFTIAIPLARRHRHHQHSDSLFISSSLPPRLSSLTPPSSHPYARPFRAAIYANHRSRQGLHCLCGSPFRLTFHGEERLGLVQRVGIASGRG</sequence>
<evidence type="ECO:0000313" key="2">
    <source>
        <dbReference type="Proteomes" id="UP000790377"/>
    </source>
</evidence>
<gene>
    <name evidence="1" type="ORF">BJ138DRAFT_438235</name>
</gene>
<protein>
    <submittedName>
        <fullName evidence="1">Uncharacterized protein</fullName>
    </submittedName>
</protein>
<evidence type="ECO:0000313" key="1">
    <source>
        <dbReference type="EMBL" id="KAH7907819.1"/>
    </source>
</evidence>
<name>A0ACB8A436_9AGAM</name>
<keyword evidence="2" id="KW-1185">Reference proteome</keyword>
<proteinExistence type="predicted"/>
<accession>A0ACB8A436</accession>
<comment type="caution">
    <text evidence="1">The sequence shown here is derived from an EMBL/GenBank/DDBJ whole genome shotgun (WGS) entry which is preliminary data.</text>
</comment>